<feature type="compositionally biased region" description="Basic and acidic residues" evidence="2">
    <location>
        <begin position="651"/>
        <end position="669"/>
    </location>
</feature>
<dbReference type="AlphaFoldDB" id="A0A8H7MN62"/>
<gene>
    <name evidence="3" type="ORF">EKO04_000944</name>
</gene>
<evidence type="ECO:0000313" key="4">
    <source>
        <dbReference type="Proteomes" id="UP000651452"/>
    </source>
</evidence>
<keyword evidence="4" id="KW-1185">Reference proteome</keyword>
<proteinExistence type="predicted"/>
<accession>A0A8H7MN62</accession>
<organism evidence="3 4">
    <name type="scientific">Ascochyta lentis</name>
    <dbReference type="NCBI Taxonomy" id="205686"/>
    <lineage>
        <taxon>Eukaryota</taxon>
        <taxon>Fungi</taxon>
        <taxon>Dikarya</taxon>
        <taxon>Ascomycota</taxon>
        <taxon>Pezizomycotina</taxon>
        <taxon>Dothideomycetes</taxon>
        <taxon>Pleosporomycetidae</taxon>
        <taxon>Pleosporales</taxon>
        <taxon>Pleosporineae</taxon>
        <taxon>Didymellaceae</taxon>
        <taxon>Ascochyta</taxon>
    </lineage>
</organism>
<reference evidence="3" key="2">
    <citation type="submission" date="2020-09" db="EMBL/GenBank/DDBJ databases">
        <title>Reference genome assembly for Australian Ascochyta lentis isolate Al4.</title>
        <authorList>
            <person name="Lee R.C."/>
            <person name="Farfan-Caceres L.M."/>
            <person name="Debler J.W."/>
            <person name="Williams A.H."/>
            <person name="Henares B.M."/>
        </authorList>
    </citation>
    <scope>NUCLEOTIDE SEQUENCE</scope>
    <source>
        <strain evidence="3">Al4</strain>
    </source>
</reference>
<name>A0A8H7MN62_9PLEO</name>
<dbReference type="OrthoDB" id="5431013at2759"/>
<evidence type="ECO:0000256" key="1">
    <source>
        <dbReference type="SAM" id="Coils"/>
    </source>
</evidence>
<evidence type="ECO:0000256" key="2">
    <source>
        <dbReference type="SAM" id="MobiDB-lite"/>
    </source>
</evidence>
<evidence type="ECO:0008006" key="5">
    <source>
        <dbReference type="Google" id="ProtNLM"/>
    </source>
</evidence>
<sequence>MAEVLGLAASIIQLGGSGAKLSKELYVFISTAARADQDISAIARDVGTTSGVLANVGKVLETDDAIKIINQDAVEHAEDLIKQCKEVFEEILAVLEKRQKVSEDGKRRLSLMGKMYWPMKEQRVELLRRRLETLKSSLLVLFYVLQLAQNKGRGDVEKASLEEQRKHIREVHKQQQDSLRILKALEKRVCNIQLDDGMVPQGFDPSARMSVIEMRPIQPMAMVVTGSKDNYQVEVNNTAMSTFAANASDTSESDLVSTDEEGEQLTAEELAKCASNVQKLLQQITRLQSNVDNGNRRGILRKRRIHKLYRRFCHRFETDVVDRSAENLSQPARFDLNCRIAQNHAVSPQLSPTIPSGTITAAPLQTASLGFPPFKQPMNPILENWLKTNVYGFSQHPNVRQDDANNDLGISATSGGHPQTSPVDFLTGPAHQNSTTNTSSDNMVTSTMGAFRMCDFAEESHNTTTITGFPQSARLFSPVTTQPLSPTPLEAAWADVGMCDRHHSNDFSDTSAVVFNPAQSTEICTLSDSTKQNQSIFPRSLSSLGSFEEVVFLTNRAMPENELHRVHSHSEHKLTSAYGYIDFTSPQCSISPHLTLASPVVREQPASSSTSWNQRATSSPHEDYQIKPATSPVDTSANPVKTIVKKTPAHTKKENSTDTDNRTSRRGDVLRLDRRRGGLQEMRRIHNVAMPTTPSLDSEPCLFASTSFFPYSDPSRQNNCSKHSNDGVLHHVVGFNGFEDPSEGMRLPHSGGTDEWTDIDRVFLGKEEMLLAVHDHGTSWEEGGRDIVDVLIEKWTVSTNA</sequence>
<feature type="region of interest" description="Disordered" evidence="2">
    <location>
        <begin position="601"/>
        <end position="669"/>
    </location>
</feature>
<keyword evidence="1" id="KW-0175">Coiled coil</keyword>
<reference evidence="3" key="1">
    <citation type="submission" date="2018-12" db="EMBL/GenBank/DDBJ databases">
        <authorList>
            <person name="Syme R.A."/>
            <person name="Farfan-Caceres L."/>
            <person name="Lichtenzveig J."/>
        </authorList>
    </citation>
    <scope>NUCLEOTIDE SEQUENCE</scope>
    <source>
        <strain evidence="3">Al4</strain>
    </source>
</reference>
<feature type="compositionally biased region" description="Polar residues" evidence="2">
    <location>
        <begin position="605"/>
        <end position="619"/>
    </location>
</feature>
<protein>
    <recommendedName>
        <fullName evidence="5">Fungal N-terminal domain-containing protein</fullName>
    </recommendedName>
</protein>
<evidence type="ECO:0000313" key="3">
    <source>
        <dbReference type="EMBL" id="KAF9701482.1"/>
    </source>
</evidence>
<feature type="coiled-coil region" evidence="1">
    <location>
        <begin position="270"/>
        <end position="297"/>
    </location>
</feature>
<dbReference type="PANTHER" id="PTHR36167:SF4">
    <property type="entry name" value="FUNGAL N-TERMINAL DOMAIN-CONTAINING PROTEIN"/>
    <property type="match status" value="1"/>
</dbReference>
<comment type="caution">
    <text evidence="3">The sequence shown here is derived from an EMBL/GenBank/DDBJ whole genome shotgun (WGS) entry which is preliminary data.</text>
</comment>
<dbReference type="InterPro" id="IPR039327">
    <property type="entry name" value="CON7-like"/>
</dbReference>
<dbReference type="GO" id="GO:0006355">
    <property type="term" value="P:regulation of DNA-templated transcription"/>
    <property type="evidence" value="ECO:0007669"/>
    <property type="project" value="InterPro"/>
</dbReference>
<dbReference type="Proteomes" id="UP000651452">
    <property type="component" value="Unassembled WGS sequence"/>
</dbReference>
<dbReference type="EMBL" id="RZGK01000002">
    <property type="protein sequence ID" value="KAF9701482.1"/>
    <property type="molecule type" value="Genomic_DNA"/>
</dbReference>
<dbReference type="PANTHER" id="PTHR36167">
    <property type="entry name" value="C2H2 FINGER DOMAIN TRANSCRIPTION FACTOR (EUROFUNG)-RELATED"/>
    <property type="match status" value="1"/>
</dbReference>